<evidence type="ECO:0000313" key="5">
    <source>
        <dbReference type="EMBL" id="NOU98483.1"/>
    </source>
</evidence>
<dbReference type="Gene3D" id="3.30.1370.220">
    <property type="match status" value="1"/>
</dbReference>
<dbReference type="Pfam" id="PF04984">
    <property type="entry name" value="Phage_sheath_1"/>
    <property type="match status" value="1"/>
</dbReference>
<keyword evidence="6" id="KW-1185">Reference proteome</keyword>
<protein>
    <submittedName>
        <fullName evidence="5">Phage tail sheath protein</fullName>
    </submittedName>
</protein>
<feature type="domain" description="Tail sheath protein Gp18-like" evidence="4">
    <location>
        <begin position="34"/>
        <end position="89"/>
    </location>
</feature>
<dbReference type="Gene3D" id="3.40.50.11790">
    <property type="match status" value="1"/>
</dbReference>
<organism evidence="5 6">
    <name type="scientific">Paenibacillus planticolens</name>
    <dbReference type="NCBI Taxonomy" id="2654976"/>
    <lineage>
        <taxon>Bacteria</taxon>
        <taxon>Bacillati</taxon>
        <taxon>Bacillota</taxon>
        <taxon>Bacilli</taxon>
        <taxon>Bacillales</taxon>
        <taxon>Paenibacillaceae</taxon>
        <taxon>Paenibacillus</taxon>
    </lineage>
</organism>
<comment type="similarity">
    <text evidence="1">Belongs to the myoviridae tail sheath protein family.</text>
</comment>
<evidence type="ECO:0000259" key="2">
    <source>
        <dbReference type="Pfam" id="PF04984"/>
    </source>
</evidence>
<dbReference type="InterPro" id="IPR054564">
    <property type="entry name" value="Gp18_domIII_N"/>
</dbReference>
<gene>
    <name evidence="5" type="ORF">GC097_00385</name>
</gene>
<dbReference type="Proteomes" id="UP000618579">
    <property type="component" value="Unassembled WGS sequence"/>
</dbReference>
<feature type="domain" description="Tail sheath protein C-terminal" evidence="3">
    <location>
        <begin position="255"/>
        <end position="349"/>
    </location>
</feature>
<dbReference type="InterPro" id="IPR020287">
    <property type="entry name" value="Tail_sheath_C"/>
</dbReference>
<dbReference type="RefSeq" id="WP_171681374.1">
    <property type="nucleotide sequence ID" value="NZ_WHNZ01000004.1"/>
</dbReference>
<dbReference type="EMBL" id="WHNZ01000004">
    <property type="protein sequence ID" value="NOU98483.1"/>
    <property type="molecule type" value="Genomic_DNA"/>
</dbReference>
<name>A0ABX1ZEE8_9BACL</name>
<evidence type="ECO:0000259" key="3">
    <source>
        <dbReference type="Pfam" id="PF17482"/>
    </source>
</evidence>
<dbReference type="Pfam" id="PF22671">
    <property type="entry name" value="Gp18_domIII_N"/>
    <property type="match status" value="1"/>
</dbReference>
<proteinExistence type="inferred from homology"/>
<accession>A0ABX1ZEE8</accession>
<reference evidence="5 6" key="1">
    <citation type="submission" date="2019-10" db="EMBL/GenBank/DDBJ databases">
        <title>Description of Paenibacillus pedi sp. nov.</title>
        <authorList>
            <person name="Carlier A."/>
            <person name="Qi S."/>
        </authorList>
    </citation>
    <scope>NUCLEOTIDE SEQUENCE [LARGE SCALE GENOMIC DNA]</scope>
    <source>
        <strain evidence="5 6">LMG 31457</strain>
    </source>
</reference>
<comment type="caution">
    <text evidence="5">The sequence shown here is derived from an EMBL/GenBank/DDBJ whole genome shotgun (WGS) entry which is preliminary data.</text>
</comment>
<evidence type="ECO:0000259" key="4">
    <source>
        <dbReference type="Pfam" id="PF22671"/>
    </source>
</evidence>
<sequence>MSGGSWDPTSLPVRPGLYLNFKSAAVAQISGGARGTVAIPLKAFAGGSATVKTFYTVTNETDAAALFGAANIVSIKYALQGGAKEVLVYTLPPSATATDYADARTAFDTRPFNVHVFDGEVAAAIQDSMLTWVAANRTAGKHFLAVFGAAAAADDQTPATGNARSVRLLDNYAVNLTVGAIINGTAVSSGVYAPYLAGLIAGTPINRSITYKVPPVSDVNKRYTNSEVVAALAAGSVVLVNDGEKVRVEQGLTTSVKKIRSMRARQAISNDITKTAADSYIGQINNDADGQAALISAVKAYLETLEGSGVLSDISVGLDPQYKSVGDSVYLLISYVELDSMERIFLTISV</sequence>
<evidence type="ECO:0000313" key="6">
    <source>
        <dbReference type="Proteomes" id="UP000618579"/>
    </source>
</evidence>
<feature type="domain" description="Tail sheath protein subtilisin-like" evidence="2">
    <location>
        <begin position="95"/>
        <end position="254"/>
    </location>
</feature>
<dbReference type="InterPro" id="IPR035089">
    <property type="entry name" value="Phage_sheath_subtilisin"/>
</dbReference>
<dbReference type="Gene3D" id="3.30.360.90">
    <property type="match status" value="1"/>
</dbReference>
<evidence type="ECO:0000256" key="1">
    <source>
        <dbReference type="ARBA" id="ARBA00008005"/>
    </source>
</evidence>
<dbReference type="Pfam" id="PF17482">
    <property type="entry name" value="Phage_sheath_1C"/>
    <property type="match status" value="1"/>
</dbReference>